<reference evidence="3 4" key="1">
    <citation type="submission" date="2021-03" db="EMBL/GenBank/DDBJ databases">
        <title>Genomic Encyclopedia of Type Strains, Phase IV (KMG-IV): sequencing the most valuable type-strain genomes for metagenomic binning, comparative biology and taxonomic classification.</title>
        <authorList>
            <person name="Goeker M."/>
        </authorList>
    </citation>
    <scope>NUCLEOTIDE SEQUENCE [LARGE SCALE GENOMIC DNA]</scope>
    <source>
        <strain evidence="3 4">DSM 40499</strain>
    </source>
</reference>
<sequence length="80" mass="8516">MALAPEHRRGRGALYGALNRGLIEIGRLRRSLAGVSLPRAADSRLVLAVDVSHWLRPDVATSDERSAPSVTPTAAARTST</sequence>
<dbReference type="InterPro" id="IPR038721">
    <property type="entry name" value="IS701-like_DDE_dom"/>
</dbReference>
<feature type="compositionally biased region" description="Polar residues" evidence="1">
    <location>
        <begin position="68"/>
        <end position="80"/>
    </location>
</feature>
<gene>
    <name evidence="3" type="ORF">J2Z21_009736</name>
</gene>
<evidence type="ECO:0000313" key="4">
    <source>
        <dbReference type="Proteomes" id="UP001519309"/>
    </source>
</evidence>
<dbReference type="Proteomes" id="UP001519309">
    <property type="component" value="Unassembled WGS sequence"/>
</dbReference>
<comment type="caution">
    <text evidence="3">The sequence shown here is derived from an EMBL/GenBank/DDBJ whole genome shotgun (WGS) entry which is preliminary data.</text>
</comment>
<evidence type="ECO:0000259" key="2">
    <source>
        <dbReference type="Pfam" id="PF13546"/>
    </source>
</evidence>
<keyword evidence="4" id="KW-1185">Reference proteome</keyword>
<feature type="domain" description="Transposase IS701-like DDE" evidence="2">
    <location>
        <begin position="1"/>
        <end position="62"/>
    </location>
</feature>
<accession>A0ABS4MBB0</accession>
<dbReference type="Pfam" id="PF13546">
    <property type="entry name" value="DDE_5"/>
    <property type="match status" value="1"/>
</dbReference>
<proteinExistence type="predicted"/>
<dbReference type="EMBL" id="JAGGLP010000059">
    <property type="protein sequence ID" value="MBP2056717.1"/>
    <property type="molecule type" value="Genomic_DNA"/>
</dbReference>
<evidence type="ECO:0000313" key="3">
    <source>
        <dbReference type="EMBL" id="MBP2056717.1"/>
    </source>
</evidence>
<name>A0ABS4MBB0_9ACTN</name>
<evidence type="ECO:0000256" key="1">
    <source>
        <dbReference type="SAM" id="MobiDB-lite"/>
    </source>
</evidence>
<feature type="region of interest" description="Disordered" evidence="1">
    <location>
        <begin position="58"/>
        <end position="80"/>
    </location>
</feature>
<organism evidence="3 4">
    <name type="scientific">Streptomyces griseochromogenes</name>
    <dbReference type="NCBI Taxonomy" id="68214"/>
    <lineage>
        <taxon>Bacteria</taxon>
        <taxon>Bacillati</taxon>
        <taxon>Actinomycetota</taxon>
        <taxon>Actinomycetes</taxon>
        <taxon>Kitasatosporales</taxon>
        <taxon>Streptomycetaceae</taxon>
        <taxon>Streptomyces</taxon>
    </lineage>
</organism>
<protein>
    <recommendedName>
        <fullName evidence="2">Transposase IS701-like DDE domain-containing protein</fullName>
    </recommendedName>
</protein>